<dbReference type="Gene3D" id="3.40.30.10">
    <property type="entry name" value="Glutaredoxin"/>
    <property type="match status" value="1"/>
</dbReference>
<proteinExistence type="predicted"/>
<dbReference type="SUPFAM" id="SSF52833">
    <property type="entry name" value="Thioredoxin-like"/>
    <property type="match status" value="1"/>
</dbReference>
<dbReference type="Pfam" id="PF13098">
    <property type="entry name" value="Thioredoxin_2"/>
    <property type="match status" value="1"/>
</dbReference>
<dbReference type="EMBL" id="LAZR01003960">
    <property type="protein sequence ID" value="KKN13085.1"/>
    <property type="molecule type" value="Genomic_DNA"/>
</dbReference>
<sequence>MPILLDFTGWACVNCRKMEENVWSESDIYPIIKDEFVLISLYIDDREELPQDQQFDYQFESGRVKSIKTIGQKWGTFQSINFNAASQPYYVLISPDLEVLNKAVQYTDRDEYRNWLLQGLQQFNETRNISGQ</sequence>
<dbReference type="InterPro" id="IPR036249">
    <property type="entry name" value="Thioredoxin-like_sf"/>
</dbReference>
<protein>
    <recommendedName>
        <fullName evidence="1">Thioredoxin-like fold domain-containing protein</fullName>
    </recommendedName>
</protein>
<evidence type="ECO:0000313" key="2">
    <source>
        <dbReference type="EMBL" id="KKN13085.1"/>
    </source>
</evidence>
<accession>A0A0F9N0L9</accession>
<dbReference type="AlphaFoldDB" id="A0A0F9N0L9"/>
<name>A0A0F9N0L9_9ZZZZ</name>
<evidence type="ECO:0000259" key="1">
    <source>
        <dbReference type="Pfam" id="PF13098"/>
    </source>
</evidence>
<dbReference type="InterPro" id="IPR012336">
    <property type="entry name" value="Thioredoxin-like_fold"/>
</dbReference>
<organism evidence="2">
    <name type="scientific">marine sediment metagenome</name>
    <dbReference type="NCBI Taxonomy" id="412755"/>
    <lineage>
        <taxon>unclassified sequences</taxon>
        <taxon>metagenomes</taxon>
        <taxon>ecological metagenomes</taxon>
    </lineage>
</organism>
<feature type="domain" description="Thioredoxin-like fold" evidence="1">
    <location>
        <begin position="2"/>
        <end position="116"/>
    </location>
</feature>
<comment type="caution">
    <text evidence="2">The sequence shown here is derived from an EMBL/GenBank/DDBJ whole genome shotgun (WGS) entry which is preliminary data.</text>
</comment>
<reference evidence="2" key="1">
    <citation type="journal article" date="2015" name="Nature">
        <title>Complex archaea that bridge the gap between prokaryotes and eukaryotes.</title>
        <authorList>
            <person name="Spang A."/>
            <person name="Saw J.H."/>
            <person name="Jorgensen S.L."/>
            <person name="Zaremba-Niedzwiedzka K."/>
            <person name="Martijn J."/>
            <person name="Lind A.E."/>
            <person name="van Eijk R."/>
            <person name="Schleper C."/>
            <person name="Guy L."/>
            <person name="Ettema T.J."/>
        </authorList>
    </citation>
    <scope>NUCLEOTIDE SEQUENCE</scope>
</reference>
<gene>
    <name evidence="2" type="ORF">LCGC14_1009900</name>
</gene>